<reference evidence="2" key="1">
    <citation type="journal article" date="2019" name="Int. J. Syst. Evol. Microbiol.">
        <title>The Global Catalogue of Microorganisms (GCM) 10K type strain sequencing project: providing services to taxonomists for standard genome sequencing and annotation.</title>
        <authorList>
            <consortium name="The Broad Institute Genomics Platform"/>
            <consortium name="The Broad Institute Genome Sequencing Center for Infectious Disease"/>
            <person name="Wu L."/>
            <person name="Ma J."/>
        </authorList>
    </citation>
    <scope>NUCLEOTIDE SEQUENCE [LARGE SCALE GENOMIC DNA]</scope>
    <source>
        <strain evidence="2">JCM 16924</strain>
    </source>
</reference>
<comment type="caution">
    <text evidence="1">The sequence shown here is derived from an EMBL/GenBank/DDBJ whole genome shotgun (WGS) entry which is preliminary data.</text>
</comment>
<dbReference type="Proteomes" id="UP001500456">
    <property type="component" value="Unassembled WGS sequence"/>
</dbReference>
<name>A0ABP7RNX4_9ACTN</name>
<accession>A0ABP7RNX4</accession>
<protein>
    <submittedName>
        <fullName evidence="1">Uncharacterized protein</fullName>
    </submittedName>
</protein>
<keyword evidence="2" id="KW-1185">Reference proteome</keyword>
<proteinExistence type="predicted"/>
<organism evidence="1 2">
    <name type="scientific">Streptomyces plumbiresistens</name>
    <dbReference type="NCBI Taxonomy" id="511811"/>
    <lineage>
        <taxon>Bacteria</taxon>
        <taxon>Bacillati</taxon>
        <taxon>Actinomycetota</taxon>
        <taxon>Actinomycetes</taxon>
        <taxon>Kitasatosporales</taxon>
        <taxon>Streptomycetaceae</taxon>
        <taxon>Streptomyces</taxon>
    </lineage>
</organism>
<evidence type="ECO:0000313" key="2">
    <source>
        <dbReference type="Proteomes" id="UP001500456"/>
    </source>
</evidence>
<sequence>MHPWGRPLCFDSDEAVVDAATAIDIVLIDDAIGSLEKPYVTRMPTNF</sequence>
<gene>
    <name evidence="1" type="ORF">GCM10022232_42820</name>
</gene>
<dbReference type="EMBL" id="BAAAZX010000011">
    <property type="protein sequence ID" value="GAA4000216.1"/>
    <property type="molecule type" value="Genomic_DNA"/>
</dbReference>
<evidence type="ECO:0000313" key="1">
    <source>
        <dbReference type="EMBL" id="GAA4000216.1"/>
    </source>
</evidence>